<gene>
    <name evidence="1" type="ORF">G4952_11635</name>
</gene>
<sequence>MKKSLRNYRLFFHRLGLLFFLLLIIVLVSSIILPDTGFSEKENRVLASRPALKLDQLVSGGYEKQFETYENDQFPLRDMWITLKATTDRLMGKVEENGVYLGQNGYLMEGFNAPPQTQYDATVNAMTAFAQKHSDLKQYALIAPNSVNILKSKLPAFAPADDQNPWIDNLKDSLTSAGVTFIDIRDTFTDHKTEDLYYHTDHHWTTLGAYYAYLQAAAVMGIDTSSDSYDKAPVSQTFKGTLSAKSGFRSSETDEIDVFLPNGDNTLSSVVNYVDEQKKSASFYDTSKLNTRDKYALFFGGNHAQIKISTPTESNNTLLVLKDSYANSFVPFLAQHYRKIIMIDPRYYYGDLEQLLQVENVQEVLYLYNANTFFADTSLELAL</sequence>
<evidence type="ECO:0008006" key="3">
    <source>
        <dbReference type="Google" id="ProtNLM"/>
    </source>
</evidence>
<name>A0ABX2GPZ9_9FIRM</name>
<dbReference type="EMBL" id="JAAIPF010000026">
    <property type="protein sequence ID" value="NSF74451.1"/>
    <property type="molecule type" value="Genomic_DNA"/>
</dbReference>
<dbReference type="RefSeq" id="WP_173743827.1">
    <property type="nucleotide sequence ID" value="NZ_JAAIPF010000026.1"/>
</dbReference>
<dbReference type="Proteomes" id="UP000822152">
    <property type="component" value="Unassembled WGS sequence"/>
</dbReference>
<comment type="caution">
    <text evidence="1">The sequence shown here is derived from an EMBL/GenBank/DDBJ whole genome shotgun (WGS) entry which is preliminary data.</text>
</comment>
<dbReference type="InterPro" id="IPR025945">
    <property type="entry name" value="DHHW"/>
</dbReference>
<accession>A0ABX2GPZ9</accession>
<evidence type="ECO:0000313" key="2">
    <source>
        <dbReference type="Proteomes" id="UP000822152"/>
    </source>
</evidence>
<protein>
    <recommendedName>
        <fullName evidence="3">AlgX/AlgJ SGNH hydrolase-like domain-containing protein</fullName>
    </recommendedName>
</protein>
<evidence type="ECO:0000313" key="1">
    <source>
        <dbReference type="EMBL" id="NSF74451.1"/>
    </source>
</evidence>
<organism evidence="1 2">
    <name type="scientific">Blautia wexlerae</name>
    <dbReference type="NCBI Taxonomy" id="418240"/>
    <lineage>
        <taxon>Bacteria</taxon>
        <taxon>Bacillati</taxon>
        <taxon>Bacillota</taxon>
        <taxon>Clostridia</taxon>
        <taxon>Lachnospirales</taxon>
        <taxon>Lachnospiraceae</taxon>
        <taxon>Blautia</taxon>
    </lineage>
</organism>
<dbReference type="Pfam" id="PF14286">
    <property type="entry name" value="DHHW"/>
    <property type="match status" value="1"/>
</dbReference>
<reference evidence="1 2" key="1">
    <citation type="journal article" date="2020" name="Cell Host Microbe">
        <title>Functional and Genomic Variation between Human-Derived Isolates of Lachnospiraceae Reveals Inter- and Intra-Species Diversity.</title>
        <authorList>
            <person name="Sorbara M.T."/>
            <person name="Littmann E.R."/>
            <person name="Fontana E."/>
            <person name="Moody T.U."/>
            <person name="Kohout C.E."/>
            <person name="Gjonbalaj M."/>
            <person name="Eaton V."/>
            <person name="Seok R."/>
            <person name="Leiner I.M."/>
            <person name="Pamer E.G."/>
        </authorList>
    </citation>
    <scope>NUCLEOTIDE SEQUENCE [LARGE SCALE GENOMIC DNA]</scope>
    <source>
        <strain evidence="1 2">MSK.20.11</strain>
    </source>
</reference>
<keyword evidence="2" id="KW-1185">Reference proteome</keyword>
<proteinExistence type="predicted"/>